<evidence type="ECO:0000256" key="5">
    <source>
        <dbReference type="ARBA" id="ARBA00023175"/>
    </source>
</evidence>
<dbReference type="GO" id="GO:0051231">
    <property type="term" value="P:spindle elongation"/>
    <property type="evidence" value="ECO:0007669"/>
    <property type="project" value="TreeGrafter"/>
</dbReference>
<feature type="domain" description="Kinesin motor" evidence="8">
    <location>
        <begin position="161"/>
        <end position="228"/>
    </location>
</feature>
<dbReference type="AlphaFoldDB" id="A0A7E6EJ81"/>
<dbReference type="GO" id="GO:0072686">
    <property type="term" value="C:mitotic spindle"/>
    <property type="evidence" value="ECO:0007669"/>
    <property type="project" value="TreeGrafter"/>
</dbReference>
<dbReference type="GO" id="GO:0007018">
    <property type="term" value="P:microtubule-based movement"/>
    <property type="evidence" value="ECO:0007669"/>
    <property type="project" value="InterPro"/>
</dbReference>
<feature type="binding site" evidence="7">
    <location>
        <begin position="115"/>
        <end position="122"/>
    </location>
    <ligand>
        <name>ATP</name>
        <dbReference type="ChEBI" id="CHEBI:30616"/>
    </ligand>
</feature>
<dbReference type="KEGG" id="osn:118761646"/>
<comment type="subcellular location">
    <subcellularLocation>
        <location evidence="1">Cytoplasm</location>
        <location evidence="1">Cytoskeleton</location>
    </subcellularLocation>
</comment>
<dbReference type="SUPFAM" id="SSF52540">
    <property type="entry name" value="P-loop containing nucleoside triphosphate hydrolases"/>
    <property type="match status" value="1"/>
</dbReference>
<evidence type="ECO:0000256" key="2">
    <source>
        <dbReference type="ARBA" id="ARBA00022490"/>
    </source>
</evidence>
<gene>
    <name evidence="10" type="primary">LOC118761646</name>
</gene>
<comment type="caution">
    <text evidence="7">Lacks conserved residue(s) required for the propagation of feature annotation.</text>
</comment>
<keyword evidence="4 7" id="KW-0067">ATP-binding</keyword>
<keyword evidence="9" id="KW-1185">Reference proteome</keyword>
<dbReference type="RefSeq" id="XP_036355641.1">
    <property type="nucleotide sequence ID" value="XM_036499748.1"/>
</dbReference>
<dbReference type="PANTHER" id="PTHR47970">
    <property type="entry name" value="KINESIN-LIKE PROTEIN KIF11"/>
    <property type="match status" value="1"/>
</dbReference>
<comment type="similarity">
    <text evidence="7">Belongs to the TRAFAC class myosin-kinesin ATPase superfamily. Kinesin family.</text>
</comment>
<sequence length="251" mass="28050">MSKGVPPTSPDHITDEESPLCKKPVRIQMKCGDINDLGFRLIDRKAELSQSWDDMFDIRITCPAHPPNVASSRYHRLKEETANREVLTEEIYSTIVTPAISKVINGYNFTVFAYGQTGAGKTYTMEDDYNDQTYNEWPVLSRAGIIPRAVGDIYRKLKKCLLTLGRVIYALTIKSPHISYRESKLTRILKDSFGGTTKTAMTVNISPAGSCLEETINSLDSAKRAQNIKNTPEKNPKIEKSQLTQVCDGGL</sequence>
<keyword evidence="6" id="KW-0206">Cytoskeleton</keyword>
<evidence type="ECO:0000313" key="9">
    <source>
        <dbReference type="Proteomes" id="UP000515154"/>
    </source>
</evidence>
<keyword evidence="5 7" id="KW-0505">Motor protein</keyword>
<dbReference type="InterPro" id="IPR027417">
    <property type="entry name" value="P-loop_NTPase"/>
</dbReference>
<dbReference type="InterPro" id="IPR036961">
    <property type="entry name" value="Kinesin_motor_dom_sf"/>
</dbReference>
<dbReference type="PROSITE" id="PS50067">
    <property type="entry name" value="KINESIN_MOTOR_2"/>
    <property type="match status" value="2"/>
</dbReference>
<feature type="domain" description="Kinesin motor" evidence="8">
    <location>
        <begin position="24"/>
        <end position="160"/>
    </location>
</feature>
<dbReference type="Pfam" id="PF00225">
    <property type="entry name" value="Kinesin"/>
    <property type="match status" value="1"/>
</dbReference>
<accession>A0A7E6EJ81</accession>
<dbReference type="Proteomes" id="UP000515154">
    <property type="component" value="Unplaced"/>
</dbReference>
<organism evidence="9 10">
    <name type="scientific">Octopus sinensis</name>
    <name type="common">East Asian common octopus</name>
    <dbReference type="NCBI Taxonomy" id="2607531"/>
    <lineage>
        <taxon>Eukaryota</taxon>
        <taxon>Metazoa</taxon>
        <taxon>Spiralia</taxon>
        <taxon>Lophotrochozoa</taxon>
        <taxon>Mollusca</taxon>
        <taxon>Cephalopoda</taxon>
        <taxon>Coleoidea</taxon>
        <taxon>Octopodiformes</taxon>
        <taxon>Octopoda</taxon>
        <taxon>Incirrata</taxon>
        <taxon>Octopodidae</taxon>
        <taxon>Octopus</taxon>
    </lineage>
</organism>
<dbReference type="GO" id="GO:0008017">
    <property type="term" value="F:microtubule binding"/>
    <property type="evidence" value="ECO:0007669"/>
    <property type="project" value="InterPro"/>
</dbReference>
<evidence type="ECO:0000256" key="1">
    <source>
        <dbReference type="ARBA" id="ARBA00004245"/>
    </source>
</evidence>
<evidence type="ECO:0000256" key="3">
    <source>
        <dbReference type="ARBA" id="ARBA00022741"/>
    </source>
</evidence>
<evidence type="ECO:0000256" key="4">
    <source>
        <dbReference type="ARBA" id="ARBA00022840"/>
    </source>
</evidence>
<dbReference type="GO" id="GO:0090307">
    <property type="term" value="P:mitotic spindle assembly"/>
    <property type="evidence" value="ECO:0007669"/>
    <property type="project" value="TreeGrafter"/>
</dbReference>
<reference evidence="10" key="1">
    <citation type="submission" date="2025-08" db="UniProtKB">
        <authorList>
            <consortium name="RefSeq"/>
        </authorList>
    </citation>
    <scope>IDENTIFICATION</scope>
</reference>
<proteinExistence type="inferred from homology"/>
<protein>
    <submittedName>
        <fullName evidence="10">Kinesin-like protein bimC</fullName>
    </submittedName>
</protein>
<dbReference type="GO" id="GO:0005524">
    <property type="term" value="F:ATP binding"/>
    <property type="evidence" value="ECO:0007669"/>
    <property type="project" value="UniProtKB-UniRule"/>
</dbReference>
<dbReference type="GO" id="GO:0005876">
    <property type="term" value="C:spindle microtubule"/>
    <property type="evidence" value="ECO:0007669"/>
    <property type="project" value="TreeGrafter"/>
</dbReference>
<dbReference type="SMART" id="SM00129">
    <property type="entry name" value="KISc"/>
    <property type="match status" value="1"/>
</dbReference>
<dbReference type="Gene3D" id="3.40.850.10">
    <property type="entry name" value="Kinesin motor domain"/>
    <property type="match status" value="2"/>
</dbReference>
<keyword evidence="2" id="KW-0963">Cytoplasm</keyword>
<dbReference type="InterPro" id="IPR047149">
    <property type="entry name" value="KIF11-like"/>
</dbReference>
<name>A0A7E6EJ81_9MOLL</name>
<keyword evidence="3 7" id="KW-0547">Nucleotide-binding</keyword>
<evidence type="ECO:0000256" key="6">
    <source>
        <dbReference type="ARBA" id="ARBA00023212"/>
    </source>
</evidence>
<evidence type="ECO:0000259" key="8">
    <source>
        <dbReference type="PROSITE" id="PS50067"/>
    </source>
</evidence>
<dbReference type="GO" id="GO:0008574">
    <property type="term" value="F:plus-end-directed microtubule motor activity"/>
    <property type="evidence" value="ECO:0007669"/>
    <property type="project" value="TreeGrafter"/>
</dbReference>
<dbReference type="InterPro" id="IPR001752">
    <property type="entry name" value="Kinesin_motor_dom"/>
</dbReference>
<evidence type="ECO:0000313" key="10">
    <source>
        <dbReference type="RefSeq" id="XP_036355641.1"/>
    </source>
</evidence>
<evidence type="ECO:0000256" key="7">
    <source>
        <dbReference type="PROSITE-ProRule" id="PRU00283"/>
    </source>
</evidence>
<dbReference type="PANTHER" id="PTHR47970:SF12">
    <property type="entry name" value="KINESIN FAMILY MEMBER 11"/>
    <property type="match status" value="1"/>
</dbReference>